<evidence type="ECO:0000313" key="3">
    <source>
        <dbReference type="EMBL" id="QFQ02577.1"/>
    </source>
</evidence>
<evidence type="ECO:0000313" key="4">
    <source>
        <dbReference type="Proteomes" id="UP000326711"/>
    </source>
</evidence>
<dbReference type="PANTHER" id="PTHR43022:SF1">
    <property type="entry name" value="PROTEIN SMF"/>
    <property type="match status" value="1"/>
</dbReference>
<comment type="similarity">
    <text evidence="1">Belongs to the DprA/Smf family.</text>
</comment>
<evidence type="ECO:0000259" key="2">
    <source>
        <dbReference type="Pfam" id="PF02481"/>
    </source>
</evidence>
<organism evidence="3 4">
    <name type="scientific">Corynebacterium urogenitale</name>
    <dbReference type="NCBI Taxonomy" id="2487892"/>
    <lineage>
        <taxon>Bacteria</taxon>
        <taxon>Bacillati</taxon>
        <taxon>Actinomycetota</taxon>
        <taxon>Actinomycetes</taxon>
        <taxon>Mycobacteriales</taxon>
        <taxon>Corynebacteriaceae</taxon>
        <taxon>Corynebacterium</taxon>
    </lineage>
</organism>
<name>A0A5J6ZAK0_9CORY</name>
<protein>
    <recommendedName>
        <fullName evidence="2">Smf/DprA SLOG domain-containing protein</fullName>
    </recommendedName>
</protein>
<dbReference type="Proteomes" id="UP000326711">
    <property type="component" value="Chromosome"/>
</dbReference>
<proteinExistence type="inferred from homology"/>
<dbReference type="PANTHER" id="PTHR43022">
    <property type="entry name" value="PROTEIN SMF"/>
    <property type="match status" value="1"/>
</dbReference>
<dbReference type="NCBIfam" id="TIGR00732">
    <property type="entry name" value="dprA"/>
    <property type="match status" value="1"/>
</dbReference>
<dbReference type="InterPro" id="IPR057666">
    <property type="entry name" value="DrpA_SLOG"/>
</dbReference>
<dbReference type="SUPFAM" id="SSF102405">
    <property type="entry name" value="MCP/YpsA-like"/>
    <property type="match status" value="1"/>
</dbReference>
<keyword evidence="4" id="KW-1185">Reference proteome</keyword>
<accession>A0A5J6ZAK0</accession>
<dbReference type="KEGG" id="cuo:CUROG_06070"/>
<gene>
    <name evidence="3" type="ORF">CUROG_06070</name>
</gene>
<dbReference type="InterPro" id="IPR003488">
    <property type="entry name" value="DprA"/>
</dbReference>
<dbReference type="RefSeq" id="WP_151902920.1">
    <property type="nucleotide sequence ID" value="NZ_CP045032.1"/>
</dbReference>
<dbReference type="Pfam" id="PF02481">
    <property type="entry name" value="DNA_processg_A"/>
    <property type="match status" value="1"/>
</dbReference>
<evidence type="ECO:0000256" key="1">
    <source>
        <dbReference type="ARBA" id="ARBA00006525"/>
    </source>
</evidence>
<dbReference type="Gene3D" id="3.40.50.450">
    <property type="match status" value="1"/>
</dbReference>
<dbReference type="EMBL" id="CP045032">
    <property type="protein sequence ID" value="QFQ02577.1"/>
    <property type="molecule type" value="Genomic_DNA"/>
</dbReference>
<reference evidence="4" key="1">
    <citation type="submission" date="2019-10" db="EMBL/GenBank/DDBJ databases">
        <title>Complete genome sequence of Corynebacterium urogenitalis DSM 108747, isolated from the genital tract of a cow.</title>
        <authorList>
            <person name="Ruckert C."/>
            <person name="Ballas P."/>
            <person name="Wagener K."/>
            <person name="Drillich M."/>
            <person name="Kaempfer P."/>
            <person name="Busse H.-J."/>
            <person name="Ehling-Schulz M."/>
        </authorList>
    </citation>
    <scope>NUCLEOTIDE SEQUENCE [LARGE SCALE GENOMIC DNA]</scope>
    <source>
        <strain evidence="4">LMM 1652</strain>
    </source>
</reference>
<sequence length="416" mass="45755">MNNTRAREADRRRAAWIYLRHVIEGSRPDVLDLLWPGGWEHRISNDVPGAVEELARRIYRRDSKLPQAVLDTTSHRADCDPWQEWEQASAQGLRLLTPEDDEWPVELDAAFITMGRAGADSSAGVRGQAEAPFALWVRGEGNLAQLVQRSITVVGTRAATRYGRQITHQFSTELAEQRYTIVSGGAEGIDKSAHRAALEAGVPTVVFLACGADVAYPRKNQELFDAILCNGGLVVSEYAPGTPPARHRFLTRNRLAAAVSRATLMVEAPYRSGAINTMNWAEAMLKPCLAVPGPVDVAASQGSLRRIQQGRAHLIRNTQDILEILEPVGAQLEIPLSGDEAMEEGPALSWQETAVFDAAGVEHDATGQLAQIQRDTGLSSQMIVRTVRKLESAGLLRREGDRWVKTHEEEGRPTIR</sequence>
<dbReference type="GO" id="GO:0009294">
    <property type="term" value="P:DNA-mediated transformation"/>
    <property type="evidence" value="ECO:0007669"/>
    <property type="project" value="InterPro"/>
</dbReference>
<feature type="domain" description="Smf/DprA SLOG" evidence="2">
    <location>
        <begin position="125"/>
        <end position="325"/>
    </location>
</feature>
<dbReference type="AlphaFoldDB" id="A0A5J6ZAK0"/>
<dbReference type="OrthoDB" id="9785707at2"/>